<evidence type="ECO:0000256" key="4">
    <source>
        <dbReference type="ARBA" id="ARBA00022844"/>
    </source>
</evidence>
<keyword evidence="2 7" id="KW-0945">Host-virus interaction</keyword>
<keyword evidence="1 7" id="KW-0167">Capsid protein</keyword>
<feature type="disulfide bond" description="Interchain (with Cys-435)" evidence="7">
    <location>
        <position position="180"/>
    </location>
</feature>
<comment type="subcellular location">
    <subcellularLocation>
        <location evidence="7">Virion</location>
    </subcellularLocation>
    <subcellularLocation>
        <location evidence="7">Host nucleus</location>
    </subcellularLocation>
</comment>
<evidence type="ECO:0000256" key="2">
    <source>
        <dbReference type="ARBA" id="ARBA00022581"/>
    </source>
</evidence>
<evidence type="ECO:0000256" key="5">
    <source>
        <dbReference type="ARBA" id="ARBA00022921"/>
    </source>
</evidence>
<protein>
    <recommendedName>
        <fullName evidence="7 8">Major capsid protein L1</fullName>
    </recommendedName>
</protein>
<accession>A0AAU6S4W7</accession>
<keyword evidence="7" id="KW-1015">Disulfide bond</keyword>
<dbReference type="GO" id="GO:0019062">
    <property type="term" value="P:virion attachment to host cell"/>
    <property type="evidence" value="ECO:0007669"/>
    <property type="project" value="UniProtKB-UniRule"/>
</dbReference>
<dbReference type="Pfam" id="PF00500">
    <property type="entry name" value="Late_protein_L1"/>
    <property type="match status" value="1"/>
</dbReference>
<dbReference type="SUPFAM" id="SSF88648">
    <property type="entry name" value="Group I dsDNA viruses"/>
    <property type="match status" value="1"/>
</dbReference>
<reference evidence="9" key="1">
    <citation type="journal article" date="2024" name="Microbiol. Spectr.">
        <title>Full-genome sequencing of dozens of new DNA viruses found in Spanish bat feces.</title>
        <authorList>
            <person name="Buigues J."/>
            <person name="Vinals A."/>
            <person name="Martinez-Recio R."/>
            <person name="Monros J.S."/>
            <person name="Sanjuan R."/>
            <person name="Cuevas J.M."/>
        </authorList>
    </citation>
    <scope>NUCLEOTIDE SEQUENCE</scope>
    <source>
        <strain evidence="9">MAVG46</strain>
    </source>
</reference>
<name>A0AAU6S4W7_9PAPI</name>
<organism evidence="9">
    <name type="scientific">Rhinolophus ferrumequinum papillomavirus 2</name>
    <dbReference type="NCBI Taxonomy" id="3140014"/>
    <lineage>
        <taxon>Viruses</taxon>
        <taxon>Monodnaviria</taxon>
        <taxon>Shotokuvirae</taxon>
        <taxon>Cossaviricota</taxon>
        <taxon>Papovaviricetes</taxon>
        <taxon>Zurhausenvirales</taxon>
        <taxon>Papillomaviridae</taxon>
    </lineage>
</organism>
<dbReference type="EMBL" id="PP410048">
    <property type="protein sequence ID" value="WZK92771.1"/>
    <property type="molecule type" value="Genomic_DNA"/>
</dbReference>
<keyword evidence="7" id="KW-1162">Viral penetration into host cytoplasm</keyword>
<dbReference type="PRINTS" id="PR00865">
    <property type="entry name" value="HPVCAPSIDL1"/>
</dbReference>
<dbReference type="Gene3D" id="2.60.175.20">
    <property type="entry name" value="Major capsid L1 (late) superfamily, Papillomavirus"/>
    <property type="match status" value="2"/>
</dbReference>
<evidence type="ECO:0000256" key="3">
    <source>
        <dbReference type="ARBA" id="ARBA00022804"/>
    </source>
</evidence>
<keyword evidence="7" id="KW-1048">Host nucleus</keyword>
<dbReference type="HAMAP" id="MF_04002">
    <property type="entry name" value="PPV_L1"/>
    <property type="match status" value="1"/>
</dbReference>
<evidence type="ECO:0000313" key="9">
    <source>
        <dbReference type="EMBL" id="WZK92771.1"/>
    </source>
</evidence>
<proteinExistence type="inferred from homology"/>
<comment type="function">
    <text evidence="7 8">Forms an icosahedral capsid with a T=7 symmetry and a 50 nm diameter. The capsid is composed of 72 pentamers linked to each other by disulfide bonds and associated with L2 proteins. Binds to heparan sulfate proteoglycans on cell surface of basal layer keratinocytes to provide initial virion attachment. This binding mediates a conformational change in the virus capsid that facilitates efficient infection. The virion enters the host cell via endocytosis. During virus trafficking, L1 protein dissociates from the viral DNA and the genomic DNA is released to the host nucleus. The virion assembly takes place within the cell nucleus. Encapsulates the genomic DNA together with protein L2.</text>
</comment>
<evidence type="ECO:0000256" key="7">
    <source>
        <dbReference type="HAMAP-Rule" id="MF_04002"/>
    </source>
</evidence>
<dbReference type="GO" id="GO:0039620">
    <property type="term" value="C:T=7 icosahedral viral capsid"/>
    <property type="evidence" value="ECO:0007669"/>
    <property type="project" value="UniProtKB-UniRule"/>
</dbReference>
<evidence type="ECO:0000256" key="8">
    <source>
        <dbReference type="RuleBase" id="RU361248"/>
    </source>
</evidence>
<dbReference type="InterPro" id="IPR002210">
    <property type="entry name" value="Capsid_L1_Papillomavir"/>
</dbReference>
<dbReference type="GO" id="GO:0075509">
    <property type="term" value="P:endocytosis involved in viral entry into host cell"/>
    <property type="evidence" value="ECO:0007669"/>
    <property type="project" value="UniProtKB-KW"/>
</dbReference>
<comment type="similarity">
    <text evidence="7 8">Belongs to the papillomaviridae L1 protein family.</text>
</comment>
<dbReference type="GO" id="GO:0005198">
    <property type="term" value="F:structural molecule activity"/>
    <property type="evidence" value="ECO:0007669"/>
    <property type="project" value="UniProtKB-UniRule"/>
</dbReference>
<dbReference type="InterPro" id="IPR011222">
    <property type="entry name" value="dsDNA_vir_gr_I_capsid"/>
</dbReference>
<keyword evidence="7" id="KW-1164">Virus endocytosis by host</keyword>
<gene>
    <name evidence="7 8" type="primary">L1</name>
</gene>
<keyword evidence="5 7" id="KW-0426">Late protein</keyword>
<evidence type="ECO:0000256" key="1">
    <source>
        <dbReference type="ARBA" id="ARBA00022561"/>
    </source>
</evidence>
<dbReference type="GO" id="GO:0042025">
    <property type="term" value="C:host cell nucleus"/>
    <property type="evidence" value="ECO:0007669"/>
    <property type="project" value="UniProtKB-SubCell"/>
</dbReference>
<keyword evidence="8" id="KW-1145">T=7 icosahedral capsid protein</keyword>
<dbReference type="InterPro" id="IPR036973">
    <property type="entry name" value="Capsid_L1_sf_Papillomavir"/>
</dbReference>
<feature type="disulfide bond" description="Interchain (with Cys-180)" evidence="7">
    <location>
        <position position="435"/>
    </location>
</feature>
<keyword evidence="6 7" id="KW-1160">Virus entry into host cell</keyword>
<evidence type="ECO:0000256" key="6">
    <source>
        <dbReference type="ARBA" id="ARBA00023296"/>
    </source>
</evidence>
<comment type="subunit">
    <text evidence="7">Self-assembles into homopentamers. The capsid has an icosahedral symmetry and consists of 72 capsomers, with each capsomer being a pentamer of L1. Interacts with the minor capsid protein L2; this interaction is necessary for viral genome encapsidation. Interacts with protein E2; this interaction enhances E2-dependent replication and transcription activation.</text>
</comment>
<keyword evidence="4 7" id="KW-0946">Virion</keyword>
<reference evidence="9" key="2">
    <citation type="submission" date="2024-02" db="EMBL/GenBank/DDBJ databases">
        <authorList>
            <person name="Buigues J."/>
            <person name="Vinals A."/>
            <person name="Martinez-Recio R."/>
            <person name="S Monros J."/>
            <person name="Sanjuan R."/>
            <person name="Cuevas J.M."/>
        </authorList>
    </citation>
    <scope>NUCLEOTIDE SEQUENCE</scope>
    <source>
        <strain evidence="9">MAVG46</strain>
    </source>
</reference>
<keyword evidence="3 7" id="KW-1161">Viral attachment to host cell</keyword>
<sequence length="513" mass="58016">MQMAVWLPATNKFYLPPKPITRILSTEEYVQRTSIFYHAATERLLTVGHPYHQIVKSVNGEDTVTVPKVSPNQYRVFRVLLPDPNNFAFGDTGIFNPEKERLVWALRGLEVSRGQPLGVGITGHPLLNKFADVENNFQYANGVAKEDERMNVGFDPKQSQLIMVGCKPQSGEHWQKGTPCSPSDIPAGACPPLELVDTIIEDGDMTDIGFGALDFKQLNGNLSEVPLDIAQSVCKYPDFVKMAEDPFGDTLFFYARREQLYARHALLRDGEMAEKIPEGLFMESDGQTHKPMSTDNYFITPSGSLVSSEAQLFNRPYWLQKAQGHNNGILWGNEMFLTLLDNTRGTVLNISVSKDGSAVAQYKPDKFNEYVRHVEEFQLSFILQLCKVQLTPENLAFIHTMNPDIVEAWHLSVNPPPNAVIEDHYRYINSLATRCPDANPPHEKPDPYEGKKFWVVDLKDRMTEQLDQTPLGRKFLIQSGSYISPTRTSVVAGRTVLKRRRRSTSKAPKRRRT</sequence>